<sequence>KLGRIGLKEENTRSGGQIPDRVFTTFGRPRSREGPGHSSKIPGRGLWRLTGDSSLERNGALQRYPVETQNTRPGISTGYRDQAADLRKEKA</sequence>
<evidence type="ECO:0000313" key="3">
    <source>
        <dbReference type="Proteomes" id="UP001154282"/>
    </source>
</evidence>
<proteinExistence type="predicted"/>
<evidence type="ECO:0000256" key="1">
    <source>
        <dbReference type="SAM" id="MobiDB-lite"/>
    </source>
</evidence>
<dbReference type="Proteomes" id="UP001154282">
    <property type="component" value="Unassembled WGS sequence"/>
</dbReference>
<organism evidence="2 3">
    <name type="scientific">Linum tenue</name>
    <dbReference type="NCBI Taxonomy" id="586396"/>
    <lineage>
        <taxon>Eukaryota</taxon>
        <taxon>Viridiplantae</taxon>
        <taxon>Streptophyta</taxon>
        <taxon>Embryophyta</taxon>
        <taxon>Tracheophyta</taxon>
        <taxon>Spermatophyta</taxon>
        <taxon>Magnoliopsida</taxon>
        <taxon>eudicotyledons</taxon>
        <taxon>Gunneridae</taxon>
        <taxon>Pentapetalae</taxon>
        <taxon>rosids</taxon>
        <taxon>fabids</taxon>
        <taxon>Malpighiales</taxon>
        <taxon>Linaceae</taxon>
        <taxon>Linum</taxon>
    </lineage>
</organism>
<gene>
    <name evidence="2" type="ORF">LITE_LOCUS45202</name>
</gene>
<name>A0AAV0QX02_9ROSI</name>
<feature type="compositionally biased region" description="Basic and acidic residues" evidence="1">
    <location>
        <begin position="1"/>
        <end position="12"/>
    </location>
</feature>
<feature type="non-terminal residue" evidence="2">
    <location>
        <position position="1"/>
    </location>
</feature>
<dbReference type="EMBL" id="CAMGYJ010000010">
    <property type="protein sequence ID" value="CAI0549566.1"/>
    <property type="molecule type" value="Genomic_DNA"/>
</dbReference>
<feature type="compositionally biased region" description="Basic and acidic residues" evidence="1">
    <location>
        <begin position="82"/>
        <end position="91"/>
    </location>
</feature>
<feature type="region of interest" description="Disordered" evidence="1">
    <location>
        <begin position="1"/>
        <end position="46"/>
    </location>
</feature>
<keyword evidence="3" id="KW-1185">Reference proteome</keyword>
<comment type="caution">
    <text evidence="2">The sequence shown here is derived from an EMBL/GenBank/DDBJ whole genome shotgun (WGS) entry which is preliminary data.</text>
</comment>
<feature type="region of interest" description="Disordered" evidence="1">
    <location>
        <begin position="58"/>
        <end position="91"/>
    </location>
</feature>
<dbReference type="AlphaFoldDB" id="A0AAV0QX02"/>
<evidence type="ECO:0000313" key="2">
    <source>
        <dbReference type="EMBL" id="CAI0549566.1"/>
    </source>
</evidence>
<reference evidence="2" key="1">
    <citation type="submission" date="2022-08" db="EMBL/GenBank/DDBJ databases">
        <authorList>
            <person name="Gutierrez-Valencia J."/>
        </authorList>
    </citation>
    <scope>NUCLEOTIDE SEQUENCE</scope>
</reference>
<feature type="non-terminal residue" evidence="2">
    <location>
        <position position="91"/>
    </location>
</feature>
<protein>
    <submittedName>
        <fullName evidence="2">Uncharacterized protein</fullName>
    </submittedName>
</protein>
<accession>A0AAV0QX02</accession>